<comment type="subcellular location">
    <subcellularLocation>
        <location evidence="2">Cytoplasm</location>
    </subcellularLocation>
    <subcellularLocation>
        <location evidence="1">Nucleus</location>
    </subcellularLocation>
</comment>
<keyword evidence="7" id="KW-1185">Reference proteome</keyword>
<evidence type="ECO:0000313" key="7">
    <source>
        <dbReference type="Proteomes" id="UP000007015"/>
    </source>
</evidence>
<evidence type="ECO:0000256" key="3">
    <source>
        <dbReference type="ARBA" id="ARBA00022490"/>
    </source>
</evidence>
<dbReference type="InterPro" id="IPR044159">
    <property type="entry name" value="IQM"/>
</dbReference>
<dbReference type="PANTHER" id="PTHR31250:SF67">
    <property type="entry name" value="CALMODULIN-BINDING PROTEIN"/>
    <property type="match status" value="1"/>
</dbReference>
<feature type="region of interest" description="Disordered" evidence="5">
    <location>
        <begin position="412"/>
        <end position="433"/>
    </location>
</feature>
<dbReference type="PANTHER" id="PTHR31250">
    <property type="entry name" value="IQ DOMAIN-CONTAINING PROTEIN IQM3"/>
    <property type="match status" value="1"/>
</dbReference>
<name>B8AAD2_ORYSI</name>
<dbReference type="OMA" id="TWARIEC"/>
<evidence type="ECO:0000256" key="4">
    <source>
        <dbReference type="ARBA" id="ARBA00023242"/>
    </source>
</evidence>
<keyword evidence="4" id="KW-0539">Nucleus</keyword>
<dbReference type="HOGENOM" id="CLU_026344_0_1_1"/>
<dbReference type="PROSITE" id="PS50096">
    <property type="entry name" value="IQ"/>
    <property type="match status" value="1"/>
</dbReference>
<protein>
    <submittedName>
        <fullName evidence="6">Uncharacterized protein</fullName>
    </submittedName>
</protein>
<dbReference type="GO" id="GO:0005737">
    <property type="term" value="C:cytoplasm"/>
    <property type="evidence" value="ECO:0007669"/>
    <property type="project" value="UniProtKB-SubCell"/>
</dbReference>
<evidence type="ECO:0000256" key="5">
    <source>
        <dbReference type="SAM" id="MobiDB-lite"/>
    </source>
</evidence>
<sequence length="578" mass="64267">MFMLAHAEEQLGREQQVDVVFVFFKEKPMTLRPLNTERSFLLSSPKPHSPRDACSPPVRSPSSTRLLACRKLPSSSKPMATGAGVLERSLSFKNWEPTAAEEAAVAAPPPHDEAASRCINGARPGILLLQQSPKAKQGDAATSPAQAALIEFISPKPRSELDQAATKVQKLFKGHRTRRNLADCAIVVEELWPSRRPRRPAGPGAGKRIAKVGKGLSKNEKAQKLALQHWLEAIDPRHRYGHNLHLYYDIWSASSSTEPFFYWLDVGAGRDMHHQKCPRSKLYSQLIMYLGPNEREAFEVVVEGGKLMYRKSGVLVNTTEDSKWIFVLSTTRSLYVGQKKKGKFQHSSFLAGAATTAAGRLVAKDGVLQAIWPYSGHYLPTEENFREFISFLEENSVDLADVKRCSVDDDEFPSFKKTEEKPEEAEKPTEPTHDEIMDSSQIELPEVDIVKEAVVENSEDTEVAPIMASRPSFKWATANGARIGCVRDYPADLQSMALEHVNLSPRVVPSPTTSRLPIPSPRPSPKIRLSPRLHYMGLPTPTGCKLPIPSPEIRRSPRDQFMGFQTPSVSLTLPKLGK</sequence>
<dbReference type="AlphaFoldDB" id="B8AAD2"/>
<dbReference type="GO" id="GO:0005634">
    <property type="term" value="C:nucleus"/>
    <property type="evidence" value="ECO:0007669"/>
    <property type="project" value="UniProtKB-SubCell"/>
</dbReference>
<dbReference type="Gramene" id="BGIOSGA001376-TA">
    <property type="protein sequence ID" value="BGIOSGA001376-PA"/>
    <property type="gene ID" value="BGIOSGA001376"/>
</dbReference>
<feature type="region of interest" description="Disordered" evidence="5">
    <location>
        <begin position="506"/>
        <end position="527"/>
    </location>
</feature>
<proteinExistence type="predicted"/>
<dbReference type="CDD" id="cd23767">
    <property type="entry name" value="IQCD"/>
    <property type="match status" value="1"/>
</dbReference>
<dbReference type="Proteomes" id="UP000007015">
    <property type="component" value="Chromosome 1"/>
</dbReference>
<feature type="region of interest" description="Disordered" evidence="5">
    <location>
        <begin position="42"/>
        <end position="62"/>
    </location>
</feature>
<evidence type="ECO:0000256" key="2">
    <source>
        <dbReference type="ARBA" id="ARBA00004496"/>
    </source>
</evidence>
<dbReference type="EMBL" id="CM000126">
    <property type="protein sequence ID" value="EEC70927.1"/>
    <property type="molecule type" value="Genomic_DNA"/>
</dbReference>
<organism evidence="6 7">
    <name type="scientific">Oryza sativa subsp. indica</name>
    <name type="common">Rice</name>
    <dbReference type="NCBI Taxonomy" id="39946"/>
    <lineage>
        <taxon>Eukaryota</taxon>
        <taxon>Viridiplantae</taxon>
        <taxon>Streptophyta</taxon>
        <taxon>Embryophyta</taxon>
        <taxon>Tracheophyta</taxon>
        <taxon>Spermatophyta</taxon>
        <taxon>Magnoliopsida</taxon>
        <taxon>Liliopsida</taxon>
        <taxon>Poales</taxon>
        <taxon>Poaceae</taxon>
        <taxon>BOP clade</taxon>
        <taxon>Oryzoideae</taxon>
        <taxon>Oryzeae</taxon>
        <taxon>Oryzinae</taxon>
        <taxon>Oryza</taxon>
        <taxon>Oryza sativa</taxon>
    </lineage>
</organism>
<evidence type="ECO:0000313" key="6">
    <source>
        <dbReference type="EMBL" id="EEC70927.1"/>
    </source>
</evidence>
<feature type="region of interest" description="Disordered" evidence="5">
    <location>
        <begin position="544"/>
        <end position="578"/>
    </location>
</feature>
<keyword evidence="3" id="KW-0963">Cytoplasm</keyword>
<evidence type="ECO:0000256" key="1">
    <source>
        <dbReference type="ARBA" id="ARBA00004123"/>
    </source>
</evidence>
<gene>
    <name evidence="6" type="ORF">OsI_02499</name>
</gene>
<accession>B8AAD2</accession>
<dbReference type="STRING" id="39946.B8AAD2"/>
<reference evidence="6 7" key="1">
    <citation type="journal article" date="2005" name="PLoS Biol.">
        <title>The genomes of Oryza sativa: a history of duplications.</title>
        <authorList>
            <person name="Yu J."/>
            <person name="Wang J."/>
            <person name="Lin W."/>
            <person name="Li S."/>
            <person name="Li H."/>
            <person name="Zhou J."/>
            <person name="Ni P."/>
            <person name="Dong W."/>
            <person name="Hu S."/>
            <person name="Zeng C."/>
            <person name="Zhang J."/>
            <person name="Zhang Y."/>
            <person name="Li R."/>
            <person name="Xu Z."/>
            <person name="Li S."/>
            <person name="Li X."/>
            <person name="Zheng H."/>
            <person name="Cong L."/>
            <person name="Lin L."/>
            <person name="Yin J."/>
            <person name="Geng J."/>
            <person name="Li G."/>
            <person name="Shi J."/>
            <person name="Liu J."/>
            <person name="Lv H."/>
            <person name="Li J."/>
            <person name="Wang J."/>
            <person name="Deng Y."/>
            <person name="Ran L."/>
            <person name="Shi X."/>
            <person name="Wang X."/>
            <person name="Wu Q."/>
            <person name="Li C."/>
            <person name="Ren X."/>
            <person name="Wang J."/>
            <person name="Wang X."/>
            <person name="Li D."/>
            <person name="Liu D."/>
            <person name="Zhang X."/>
            <person name="Ji Z."/>
            <person name="Zhao W."/>
            <person name="Sun Y."/>
            <person name="Zhang Z."/>
            <person name="Bao J."/>
            <person name="Han Y."/>
            <person name="Dong L."/>
            <person name="Ji J."/>
            <person name="Chen P."/>
            <person name="Wu S."/>
            <person name="Liu J."/>
            <person name="Xiao Y."/>
            <person name="Bu D."/>
            <person name="Tan J."/>
            <person name="Yang L."/>
            <person name="Ye C."/>
            <person name="Zhang J."/>
            <person name="Xu J."/>
            <person name="Zhou Y."/>
            <person name="Yu Y."/>
            <person name="Zhang B."/>
            <person name="Zhuang S."/>
            <person name="Wei H."/>
            <person name="Liu B."/>
            <person name="Lei M."/>
            <person name="Yu H."/>
            <person name="Li Y."/>
            <person name="Xu H."/>
            <person name="Wei S."/>
            <person name="He X."/>
            <person name="Fang L."/>
            <person name="Zhang Z."/>
            <person name="Zhang Y."/>
            <person name="Huang X."/>
            <person name="Su Z."/>
            <person name="Tong W."/>
            <person name="Li J."/>
            <person name="Tong Z."/>
            <person name="Li S."/>
            <person name="Ye J."/>
            <person name="Wang L."/>
            <person name="Fang L."/>
            <person name="Lei T."/>
            <person name="Chen C."/>
            <person name="Chen H."/>
            <person name="Xu Z."/>
            <person name="Li H."/>
            <person name="Huang H."/>
            <person name="Zhang F."/>
            <person name="Xu H."/>
            <person name="Li N."/>
            <person name="Zhao C."/>
            <person name="Li S."/>
            <person name="Dong L."/>
            <person name="Huang Y."/>
            <person name="Li L."/>
            <person name="Xi Y."/>
            <person name="Qi Q."/>
            <person name="Li W."/>
            <person name="Zhang B."/>
            <person name="Hu W."/>
            <person name="Zhang Y."/>
            <person name="Tian X."/>
            <person name="Jiao Y."/>
            <person name="Liang X."/>
            <person name="Jin J."/>
            <person name="Gao L."/>
            <person name="Zheng W."/>
            <person name="Hao B."/>
            <person name="Liu S."/>
            <person name="Wang W."/>
            <person name="Yuan L."/>
            <person name="Cao M."/>
            <person name="McDermott J."/>
            <person name="Samudrala R."/>
            <person name="Wang J."/>
            <person name="Wong G.K."/>
            <person name="Yang H."/>
        </authorList>
    </citation>
    <scope>NUCLEOTIDE SEQUENCE [LARGE SCALE GENOMIC DNA]</scope>
    <source>
        <strain evidence="7">cv. 93-11</strain>
    </source>
</reference>